<accession>A0ABR7YBZ3</accession>
<feature type="domain" description="Glycerol-3-phosphate dehydrogenase NAD-dependent N-terminal" evidence="1">
    <location>
        <begin position="4"/>
        <end position="90"/>
    </location>
</feature>
<dbReference type="InterPro" id="IPR036291">
    <property type="entry name" value="NAD(P)-bd_dom_sf"/>
</dbReference>
<dbReference type="Gene3D" id="3.40.50.720">
    <property type="entry name" value="NAD(P)-binding Rossmann-like Domain"/>
    <property type="match status" value="1"/>
</dbReference>
<sequence>MSKKVSVIGGCSWATALVKILAENKVHFTWYLRREEQADAVNKNGTNPDYLNFVSFNKPYVVATNDLDKALDASGYILFAIPSAHLYSHHKAVRWYPQT</sequence>
<dbReference type="InterPro" id="IPR011128">
    <property type="entry name" value="G3P_DH_NAD-dep_N"/>
</dbReference>
<evidence type="ECO:0000313" key="3">
    <source>
        <dbReference type="Proteomes" id="UP000651271"/>
    </source>
</evidence>
<dbReference type="InterPro" id="IPR006168">
    <property type="entry name" value="G3P_DH_NAD-dep"/>
</dbReference>
<protein>
    <recommendedName>
        <fullName evidence="1">Glycerol-3-phosphate dehydrogenase NAD-dependent N-terminal domain-containing protein</fullName>
    </recommendedName>
</protein>
<dbReference type="RefSeq" id="WP_165290372.1">
    <property type="nucleotide sequence ID" value="NZ_JACOIJ010000005.1"/>
</dbReference>
<dbReference type="EMBL" id="JACOIJ010000005">
    <property type="protein sequence ID" value="MBD1428821.1"/>
    <property type="molecule type" value="Genomic_DNA"/>
</dbReference>
<proteinExistence type="predicted"/>
<dbReference type="PRINTS" id="PR00077">
    <property type="entry name" value="GPDHDRGNASE"/>
</dbReference>
<dbReference type="Proteomes" id="UP000651271">
    <property type="component" value="Unassembled WGS sequence"/>
</dbReference>
<gene>
    <name evidence="2" type="ORF">H8B04_04415</name>
</gene>
<organism evidence="2 3">
    <name type="scientific">Sphingobacterium litopenaei</name>
    <dbReference type="NCBI Taxonomy" id="2763500"/>
    <lineage>
        <taxon>Bacteria</taxon>
        <taxon>Pseudomonadati</taxon>
        <taxon>Bacteroidota</taxon>
        <taxon>Sphingobacteriia</taxon>
        <taxon>Sphingobacteriales</taxon>
        <taxon>Sphingobacteriaceae</taxon>
        <taxon>Sphingobacterium</taxon>
    </lineage>
</organism>
<evidence type="ECO:0000259" key="1">
    <source>
        <dbReference type="Pfam" id="PF01210"/>
    </source>
</evidence>
<comment type="caution">
    <text evidence="2">The sequence shown here is derived from an EMBL/GenBank/DDBJ whole genome shotgun (WGS) entry which is preliminary data.</text>
</comment>
<evidence type="ECO:0000313" key="2">
    <source>
        <dbReference type="EMBL" id="MBD1428821.1"/>
    </source>
</evidence>
<keyword evidence="3" id="KW-1185">Reference proteome</keyword>
<reference evidence="2 3" key="1">
    <citation type="submission" date="2020-08" db="EMBL/GenBank/DDBJ databases">
        <title>Sphingobacterium sp. DN04309 isolated from aquaculture water.</title>
        <authorList>
            <person name="Zhang M."/>
        </authorList>
    </citation>
    <scope>NUCLEOTIDE SEQUENCE [LARGE SCALE GENOMIC DNA]</scope>
    <source>
        <strain evidence="2 3">DN04309</strain>
    </source>
</reference>
<dbReference type="Pfam" id="PF01210">
    <property type="entry name" value="NAD_Gly3P_dh_N"/>
    <property type="match status" value="1"/>
</dbReference>
<name>A0ABR7YBZ3_9SPHI</name>
<dbReference type="SUPFAM" id="SSF51735">
    <property type="entry name" value="NAD(P)-binding Rossmann-fold domains"/>
    <property type="match status" value="1"/>
</dbReference>